<evidence type="ECO:0000313" key="3">
    <source>
        <dbReference type="EMBL" id="SLM49120.1"/>
    </source>
</evidence>
<reference evidence="3 4" key="1">
    <citation type="submission" date="2017-03" db="EMBL/GenBank/DDBJ databases">
        <authorList>
            <person name="Afonso C.L."/>
            <person name="Miller P.J."/>
            <person name="Scott M.A."/>
            <person name="Spackman E."/>
            <person name="Goraichik I."/>
            <person name="Dimitrov K.M."/>
            <person name="Suarez D.L."/>
            <person name="Swayne D.E."/>
        </authorList>
    </citation>
    <scope>NUCLEOTIDE SEQUENCE [LARGE SCALE GENOMIC DNA]</scope>
    <source>
        <strain evidence="3">Genome sequencing of Nitrospira japonica strain NJ11</strain>
    </source>
</reference>
<evidence type="ECO:0000256" key="2">
    <source>
        <dbReference type="HAMAP-Rule" id="MF_01940"/>
    </source>
</evidence>
<dbReference type="HAMAP" id="MF_01940">
    <property type="entry name" value="RNA_CPDase"/>
    <property type="match status" value="1"/>
</dbReference>
<keyword evidence="4" id="KW-1185">Reference proteome</keyword>
<protein>
    <recommendedName>
        <fullName evidence="2">RNA 2',3'-cyclic phosphodiesterase</fullName>
        <shortName evidence="2">RNA 2',3'-CPDase</shortName>
        <ecNumber evidence="2">3.1.4.58</ecNumber>
    </recommendedName>
</protein>
<evidence type="ECO:0000256" key="1">
    <source>
        <dbReference type="ARBA" id="ARBA00022801"/>
    </source>
</evidence>
<dbReference type="EMBL" id="LT828648">
    <property type="protein sequence ID" value="SLM49120.1"/>
    <property type="molecule type" value="Genomic_DNA"/>
</dbReference>
<dbReference type="InterPro" id="IPR009097">
    <property type="entry name" value="Cyclic_Pdiesterase"/>
</dbReference>
<organism evidence="3 4">
    <name type="scientific">Nitrospira japonica</name>
    <dbReference type="NCBI Taxonomy" id="1325564"/>
    <lineage>
        <taxon>Bacteria</taxon>
        <taxon>Pseudomonadati</taxon>
        <taxon>Nitrospirota</taxon>
        <taxon>Nitrospiria</taxon>
        <taxon>Nitrospirales</taxon>
        <taxon>Nitrospiraceae</taxon>
        <taxon>Nitrospira</taxon>
    </lineage>
</organism>
<dbReference type="EC" id="3.1.4.58" evidence="2"/>
<evidence type="ECO:0000313" key="4">
    <source>
        <dbReference type="Proteomes" id="UP000192042"/>
    </source>
</evidence>
<gene>
    <name evidence="3" type="ORF">NSJP_2953</name>
</gene>
<keyword evidence="3" id="KW-0436">Ligase</keyword>
<accession>A0A1W1I7Z1</accession>
<dbReference type="PANTHER" id="PTHR35561:SF1">
    <property type="entry name" value="RNA 2',3'-CYCLIC PHOSPHODIESTERASE"/>
    <property type="match status" value="1"/>
</dbReference>
<dbReference type="RefSeq" id="WP_080887404.1">
    <property type="nucleotide sequence ID" value="NZ_LT828648.1"/>
</dbReference>
<feature type="active site" description="Proton donor" evidence="2">
    <location>
        <position position="48"/>
    </location>
</feature>
<proteinExistence type="inferred from homology"/>
<dbReference type="GO" id="GO:0004113">
    <property type="term" value="F:2',3'-cyclic-nucleotide 3'-phosphodiesterase activity"/>
    <property type="evidence" value="ECO:0007669"/>
    <property type="project" value="InterPro"/>
</dbReference>
<dbReference type="NCBIfam" id="TIGR02258">
    <property type="entry name" value="2_5_ligase"/>
    <property type="match status" value="1"/>
</dbReference>
<dbReference type="AlphaFoldDB" id="A0A1W1I7Z1"/>
<dbReference type="Gene3D" id="3.90.1140.10">
    <property type="entry name" value="Cyclic phosphodiesterase"/>
    <property type="match status" value="1"/>
</dbReference>
<dbReference type="KEGG" id="nja:NSJP_2953"/>
<dbReference type="Pfam" id="PF13563">
    <property type="entry name" value="2_5_RNA_ligase2"/>
    <property type="match status" value="1"/>
</dbReference>
<dbReference type="SUPFAM" id="SSF55144">
    <property type="entry name" value="LigT-like"/>
    <property type="match status" value="1"/>
</dbReference>
<name>A0A1W1I7Z1_9BACT</name>
<dbReference type="GO" id="GO:0016874">
    <property type="term" value="F:ligase activity"/>
    <property type="evidence" value="ECO:0007669"/>
    <property type="project" value="UniProtKB-KW"/>
</dbReference>
<dbReference type="STRING" id="1325564.NSJP_2953"/>
<feature type="short sequence motif" description="HXTX 1" evidence="2">
    <location>
        <begin position="48"/>
        <end position="51"/>
    </location>
</feature>
<dbReference type="OrthoDB" id="9793819at2"/>
<dbReference type="PANTHER" id="PTHR35561">
    <property type="entry name" value="RNA 2',3'-CYCLIC PHOSPHODIESTERASE"/>
    <property type="match status" value="1"/>
</dbReference>
<dbReference type="GO" id="GO:0008664">
    <property type="term" value="F:RNA 2',3'-cyclic 3'-phosphodiesterase activity"/>
    <property type="evidence" value="ECO:0007669"/>
    <property type="project" value="UniProtKB-EC"/>
</dbReference>
<feature type="short sequence motif" description="HXTX 2" evidence="2">
    <location>
        <begin position="141"/>
        <end position="144"/>
    </location>
</feature>
<keyword evidence="1 2" id="KW-0378">Hydrolase</keyword>
<sequence length="201" mass="22600">MIRAFLAVVPDAELLRRLALVQQDLKQRLMRDLPRTVRLSWVQPASIHLTLKFLGDIPEDLVPVLNDAMIQTMSGHRSLSIPLERLGAFPDARRPRILWAGPGTSWEESEDSRRLAAMHEAIEMCCRTVDLAPDSRALTPHLTLARVREGDRYLGSQLTRNGELNNPIRPGAFEVGAVVLMRSELHPTGSVYTPLWDVRLA</sequence>
<dbReference type="Proteomes" id="UP000192042">
    <property type="component" value="Chromosome I"/>
</dbReference>
<feature type="active site" description="Proton acceptor" evidence="2">
    <location>
        <position position="141"/>
    </location>
</feature>
<comment type="catalytic activity">
    <reaction evidence="2">
        <text>a 3'-end 2',3'-cyclophospho-ribonucleotide-RNA + H2O = a 3'-end 2'-phospho-ribonucleotide-RNA + H(+)</text>
        <dbReference type="Rhea" id="RHEA:11828"/>
        <dbReference type="Rhea" id="RHEA-COMP:10464"/>
        <dbReference type="Rhea" id="RHEA-COMP:17353"/>
        <dbReference type="ChEBI" id="CHEBI:15377"/>
        <dbReference type="ChEBI" id="CHEBI:15378"/>
        <dbReference type="ChEBI" id="CHEBI:83064"/>
        <dbReference type="ChEBI" id="CHEBI:173113"/>
        <dbReference type="EC" id="3.1.4.58"/>
    </reaction>
</comment>
<comment type="similarity">
    <text evidence="2">Belongs to the 2H phosphoesterase superfamily. ThpR family.</text>
</comment>
<comment type="function">
    <text evidence="2">Hydrolyzes RNA 2',3'-cyclic phosphodiester to an RNA 2'-phosphomonoester.</text>
</comment>
<dbReference type="InterPro" id="IPR004175">
    <property type="entry name" value="RNA_CPDase"/>
</dbReference>